<organism evidence="2">
    <name type="scientific">uncultured Nocardioidaceae bacterium</name>
    <dbReference type="NCBI Taxonomy" id="253824"/>
    <lineage>
        <taxon>Bacteria</taxon>
        <taxon>Bacillati</taxon>
        <taxon>Actinomycetota</taxon>
        <taxon>Actinomycetes</taxon>
        <taxon>Propionibacteriales</taxon>
        <taxon>Nocardioidaceae</taxon>
        <taxon>environmental samples</taxon>
    </lineage>
</organism>
<accession>A0A6J4L0Z3</accession>
<name>A0A6J4L0Z3_9ACTN</name>
<feature type="transmembrane region" description="Helical" evidence="1">
    <location>
        <begin position="33"/>
        <end position="50"/>
    </location>
</feature>
<keyword evidence="1" id="KW-0812">Transmembrane</keyword>
<protein>
    <submittedName>
        <fullName evidence="2">Uncharacterized protein</fullName>
    </submittedName>
</protein>
<dbReference type="EMBL" id="CADCUH010000027">
    <property type="protein sequence ID" value="CAA9320876.1"/>
    <property type="molecule type" value="Genomic_DNA"/>
</dbReference>
<gene>
    <name evidence="2" type="ORF">AVDCRST_MAG36-510</name>
</gene>
<evidence type="ECO:0000256" key="1">
    <source>
        <dbReference type="SAM" id="Phobius"/>
    </source>
</evidence>
<keyword evidence="1" id="KW-1133">Transmembrane helix</keyword>
<reference evidence="2" key="1">
    <citation type="submission" date="2020-02" db="EMBL/GenBank/DDBJ databases">
        <authorList>
            <person name="Meier V. D."/>
        </authorList>
    </citation>
    <scope>NUCLEOTIDE SEQUENCE</scope>
    <source>
        <strain evidence="2">AVDCRST_MAG36</strain>
    </source>
</reference>
<sequence length="144" mass="15769">MTGHWARRLGVGVLLSVAGYGLAVQQDMGPRPLGWALMSLLLLSLAWLVLDTVDAERPRWSPTFPAHPPSVPIADRDQRLLQNHADAADPSGALRDRLVALARTRDPSLADPELAALATSAPRRLTPSEIDHYLTRIEALRDRS</sequence>
<proteinExistence type="predicted"/>
<dbReference type="AlphaFoldDB" id="A0A6J4L0Z3"/>
<evidence type="ECO:0000313" key="2">
    <source>
        <dbReference type="EMBL" id="CAA9320876.1"/>
    </source>
</evidence>
<keyword evidence="1" id="KW-0472">Membrane</keyword>